<dbReference type="EMBL" id="AMQM01007801">
    <property type="status" value="NOT_ANNOTATED_CDS"/>
    <property type="molecule type" value="Genomic_DNA"/>
</dbReference>
<evidence type="ECO:0000313" key="2">
    <source>
        <dbReference type="EMBL" id="ESN92150.1"/>
    </source>
</evidence>
<feature type="compositionally biased region" description="Basic and acidic residues" evidence="1">
    <location>
        <begin position="142"/>
        <end position="151"/>
    </location>
</feature>
<evidence type="ECO:0000256" key="1">
    <source>
        <dbReference type="SAM" id="MobiDB-lite"/>
    </source>
</evidence>
<feature type="region of interest" description="Disordered" evidence="1">
    <location>
        <begin position="130"/>
        <end position="151"/>
    </location>
</feature>
<reference evidence="2 4" key="2">
    <citation type="journal article" date="2013" name="Nature">
        <title>Insights into bilaterian evolution from three spiralian genomes.</title>
        <authorList>
            <person name="Simakov O."/>
            <person name="Marletaz F."/>
            <person name="Cho S.J."/>
            <person name="Edsinger-Gonzales E."/>
            <person name="Havlak P."/>
            <person name="Hellsten U."/>
            <person name="Kuo D.H."/>
            <person name="Larsson T."/>
            <person name="Lv J."/>
            <person name="Arendt D."/>
            <person name="Savage R."/>
            <person name="Osoegawa K."/>
            <person name="de Jong P."/>
            <person name="Grimwood J."/>
            <person name="Chapman J.A."/>
            <person name="Shapiro H."/>
            <person name="Aerts A."/>
            <person name="Otillar R.P."/>
            <person name="Terry A.Y."/>
            <person name="Boore J.L."/>
            <person name="Grigoriev I.V."/>
            <person name="Lindberg D.R."/>
            <person name="Seaver E.C."/>
            <person name="Weisblat D.A."/>
            <person name="Putnam N.H."/>
            <person name="Rokhsar D.S."/>
        </authorList>
    </citation>
    <scope>NUCLEOTIDE SEQUENCE</scope>
</reference>
<organism evidence="3 4">
    <name type="scientific">Helobdella robusta</name>
    <name type="common">Californian leech</name>
    <dbReference type="NCBI Taxonomy" id="6412"/>
    <lineage>
        <taxon>Eukaryota</taxon>
        <taxon>Metazoa</taxon>
        <taxon>Spiralia</taxon>
        <taxon>Lophotrochozoa</taxon>
        <taxon>Annelida</taxon>
        <taxon>Clitellata</taxon>
        <taxon>Hirudinea</taxon>
        <taxon>Rhynchobdellida</taxon>
        <taxon>Glossiphoniidae</taxon>
        <taxon>Helobdella</taxon>
    </lineage>
</organism>
<keyword evidence="4" id="KW-1185">Reference proteome</keyword>
<gene>
    <name evidence="3" type="primary">20208209</name>
    <name evidence="2" type="ORF">HELRODRAFT_181771</name>
</gene>
<dbReference type="HOGENOM" id="CLU_1526860_0_0_1"/>
<dbReference type="CTD" id="20208209"/>
<evidence type="ECO:0000313" key="3">
    <source>
        <dbReference type="EnsemblMetazoa" id="HelroP181771"/>
    </source>
</evidence>
<dbReference type="RefSeq" id="XP_009029799.1">
    <property type="nucleotide sequence ID" value="XM_009031551.1"/>
</dbReference>
<dbReference type="KEGG" id="hro:HELRODRAFT_181771"/>
<dbReference type="InParanoid" id="T1FHB0"/>
<feature type="compositionally biased region" description="Low complexity" evidence="1">
    <location>
        <begin position="62"/>
        <end position="91"/>
    </location>
</feature>
<proteinExistence type="predicted"/>
<dbReference type="AlphaFoldDB" id="T1FHB0"/>
<reference evidence="3" key="3">
    <citation type="submission" date="2015-06" db="UniProtKB">
        <authorList>
            <consortium name="EnsemblMetazoa"/>
        </authorList>
    </citation>
    <scope>IDENTIFICATION</scope>
</reference>
<dbReference type="EnsemblMetazoa" id="HelroT181771">
    <property type="protein sequence ID" value="HelroP181771"/>
    <property type="gene ID" value="HelroG181771"/>
</dbReference>
<dbReference type="EMBL" id="AMQM01007800">
    <property type="status" value="NOT_ANNOTATED_CDS"/>
    <property type="molecule type" value="Genomic_DNA"/>
</dbReference>
<accession>T1FHB0</accession>
<dbReference type="GeneID" id="20208209"/>
<sequence>MRRACSKRRSRYRRQSLSKLVLPLIQGTMQPHQQQHQQQQQQRRETLADSFHLEQRKHLDNDQNNNNNKISNNINNNNNISNINNINSDNNSCREDDRNDDEDDHATCSDIKEKMMMKGKRMRKMMMTREAEGRDKHGKAKSKADDVPRDDSNDIFWQSYVNLTEHAVGGCLSRVG</sequence>
<feature type="region of interest" description="Disordered" evidence="1">
    <location>
        <begin position="57"/>
        <end position="107"/>
    </location>
</feature>
<dbReference type="Proteomes" id="UP000015101">
    <property type="component" value="Unassembled WGS sequence"/>
</dbReference>
<name>T1FHB0_HELRO</name>
<dbReference type="EMBL" id="KB097667">
    <property type="protein sequence ID" value="ESN92150.1"/>
    <property type="molecule type" value="Genomic_DNA"/>
</dbReference>
<reference evidence="4" key="1">
    <citation type="submission" date="2012-12" db="EMBL/GenBank/DDBJ databases">
        <authorList>
            <person name="Hellsten U."/>
            <person name="Grimwood J."/>
            <person name="Chapman J.A."/>
            <person name="Shapiro H."/>
            <person name="Aerts A."/>
            <person name="Otillar R.P."/>
            <person name="Terry A.Y."/>
            <person name="Boore J.L."/>
            <person name="Simakov O."/>
            <person name="Marletaz F."/>
            <person name="Cho S.-J."/>
            <person name="Edsinger-Gonzales E."/>
            <person name="Havlak P."/>
            <person name="Kuo D.-H."/>
            <person name="Larsson T."/>
            <person name="Lv J."/>
            <person name="Arendt D."/>
            <person name="Savage R."/>
            <person name="Osoegawa K."/>
            <person name="de Jong P."/>
            <person name="Lindberg D.R."/>
            <person name="Seaver E.C."/>
            <person name="Weisblat D.A."/>
            <person name="Putnam N.H."/>
            <person name="Grigoriev I.V."/>
            <person name="Rokhsar D.S."/>
        </authorList>
    </citation>
    <scope>NUCLEOTIDE SEQUENCE</scope>
</reference>
<protein>
    <submittedName>
        <fullName evidence="2 3">Uncharacterized protein</fullName>
    </submittedName>
</protein>
<evidence type="ECO:0000313" key="4">
    <source>
        <dbReference type="Proteomes" id="UP000015101"/>
    </source>
</evidence>